<dbReference type="PANTHER" id="PTHR43434:SF1">
    <property type="entry name" value="PHOSPHOGLYCOLATE PHOSPHATASE"/>
    <property type="match status" value="1"/>
</dbReference>
<dbReference type="PRINTS" id="PR00413">
    <property type="entry name" value="HADHALOGNASE"/>
</dbReference>
<reference evidence="5 6" key="1">
    <citation type="submission" date="2014-02" db="EMBL/GenBank/DDBJ databases">
        <authorList>
            <person name="Sears C."/>
            <person name="Carroll K."/>
            <person name="Sack B.R."/>
            <person name="Qadri F."/>
            <person name="Myers L.L."/>
            <person name="Chung G.-T."/>
            <person name="Escheverria P."/>
            <person name="Fraser C.M."/>
            <person name="Sadzewicz L."/>
            <person name="Shefchek K.A."/>
            <person name="Tallon L."/>
            <person name="Das S.P."/>
            <person name="Daugherty S."/>
            <person name="Mongodin E.F."/>
        </authorList>
    </citation>
    <scope>NUCLEOTIDE SEQUENCE [LARGE SCALE GENOMIC DNA]</scope>
    <source>
        <strain evidence="6">3988T(B)14</strain>
    </source>
</reference>
<evidence type="ECO:0000313" key="6">
    <source>
        <dbReference type="Proteomes" id="UP000020529"/>
    </source>
</evidence>
<dbReference type="InterPro" id="IPR050155">
    <property type="entry name" value="HAD-like_hydrolase_sf"/>
</dbReference>
<name>A0A015SZ14_BACFG</name>
<dbReference type="AlphaFoldDB" id="A0A015SZ14"/>
<dbReference type="EMBL" id="JGCY01000237">
    <property type="protein sequence ID" value="EXY75487.1"/>
    <property type="molecule type" value="Genomic_DNA"/>
</dbReference>
<dbReference type="InterPro" id="IPR041492">
    <property type="entry name" value="HAD_2"/>
</dbReference>
<dbReference type="EC" id="3.1.3.18" evidence="4"/>
<dbReference type="FunFam" id="3.40.50.1000:FF:000022">
    <property type="entry name" value="Phosphoglycolate phosphatase"/>
    <property type="match status" value="1"/>
</dbReference>
<dbReference type="InterPro" id="IPR023214">
    <property type="entry name" value="HAD_sf"/>
</dbReference>
<evidence type="ECO:0000313" key="5">
    <source>
        <dbReference type="EMBL" id="EXY75487.1"/>
    </source>
</evidence>
<comment type="pathway">
    <text evidence="2">Organic acid metabolism; glycolate biosynthesis; glycolate from 2-phosphoglycolate: step 1/1.</text>
</comment>
<comment type="caution">
    <text evidence="5">The sequence shown here is derived from an EMBL/GenBank/DDBJ whole genome shotgun (WGS) entry which is preliminary data.</text>
</comment>
<gene>
    <name evidence="5" type="ORF">M124_0719</name>
</gene>
<keyword evidence="5" id="KW-0378">Hydrolase</keyword>
<dbReference type="Gene3D" id="1.10.150.240">
    <property type="entry name" value="Putative phosphatase, domain 2"/>
    <property type="match status" value="1"/>
</dbReference>
<dbReference type="SUPFAM" id="SSF56784">
    <property type="entry name" value="HAD-like"/>
    <property type="match status" value="1"/>
</dbReference>
<evidence type="ECO:0000256" key="2">
    <source>
        <dbReference type="ARBA" id="ARBA00004818"/>
    </source>
</evidence>
<comment type="similarity">
    <text evidence="3">Belongs to the HAD-like hydrolase superfamily. CbbY/CbbZ/Gph/YieH family.</text>
</comment>
<dbReference type="GO" id="GO:0005829">
    <property type="term" value="C:cytosol"/>
    <property type="evidence" value="ECO:0007669"/>
    <property type="project" value="TreeGrafter"/>
</dbReference>
<protein>
    <recommendedName>
        <fullName evidence="4">phosphoglycolate phosphatase</fullName>
        <ecNumber evidence="4">3.1.3.18</ecNumber>
    </recommendedName>
</protein>
<dbReference type="SFLD" id="SFLDS00003">
    <property type="entry name" value="Haloacid_Dehalogenase"/>
    <property type="match status" value="1"/>
</dbReference>
<dbReference type="GO" id="GO:0008967">
    <property type="term" value="F:phosphoglycolate phosphatase activity"/>
    <property type="evidence" value="ECO:0007669"/>
    <property type="project" value="UniProtKB-EC"/>
</dbReference>
<proteinExistence type="inferred from homology"/>
<dbReference type="Proteomes" id="UP000020529">
    <property type="component" value="Unassembled WGS sequence"/>
</dbReference>
<accession>A0A015SZ14</accession>
<dbReference type="Gene3D" id="3.40.50.1000">
    <property type="entry name" value="HAD superfamily/HAD-like"/>
    <property type="match status" value="1"/>
</dbReference>
<organism evidence="5 6">
    <name type="scientific">Bacteroides fragilis str. 3988T(B)14</name>
    <dbReference type="NCBI Taxonomy" id="1339315"/>
    <lineage>
        <taxon>Bacteria</taxon>
        <taxon>Pseudomonadati</taxon>
        <taxon>Bacteroidota</taxon>
        <taxon>Bacteroidia</taxon>
        <taxon>Bacteroidales</taxon>
        <taxon>Bacteroidaceae</taxon>
        <taxon>Bacteroides</taxon>
    </lineage>
</organism>
<dbReference type="GO" id="GO:0006281">
    <property type="term" value="P:DNA repair"/>
    <property type="evidence" value="ECO:0007669"/>
    <property type="project" value="TreeGrafter"/>
</dbReference>
<dbReference type="PANTHER" id="PTHR43434">
    <property type="entry name" value="PHOSPHOGLYCOLATE PHOSPHATASE"/>
    <property type="match status" value="1"/>
</dbReference>
<dbReference type="InterPro" id="IPR023198">
    <property type="entry name" value="PGP-like_dom2"/>
</dbReference>
<dbReference type="SFLD" id="SFLDG01129">
    <property type="entry name" value="C1.5:_HAD__Beta-PGM__Phosphata"/>
    <property type="match status" value="1"/>
</dbReference>
<dbReference type="SFLD" id="SFLDG01135">
    <property type="entry name" value="C1.5.6:_HAD__Beta-PGM__Phospha"/>
    <property type="match status" value="1"/>
</dbReference>
<evidence type="ECO:0000256" key="1">
    <source>
        <dbReference type="ARBA" id="ARBA00000830"/>
    </source>
</evidence>
<sequence length="215" mass="24018">MKKLIIFDLDGTLLNTIADLAHSTNHALQTLGYPTHEVASYNFMVGNGINKLFERALPEGEKTEENVLRVRKEFLLHYDRHNADESRPYPGIPELLETLQHKGYKLAVASNKYQAATEKLIAHYFPEIRFVAVFGQREGVKVKPDPAVVHDILQIAGVSKDEVLYVGDSGVDMQTAINSGVTSCGVTWGFRPRTELESFCPDYIVDKAETILSIV</sequence>
<dbReference type="PROSITE" id="PS01228">
    <property type="entry name" value="COF_1"/>
    <property type="match status" value="1"/>
</dbReference>
<evidence type="ECO:0000256" key="4">
    <source>
        <dbReference type="ARBA" id="ARBA00013078"/>
    </source>
</evidence>
<comment type="catalytic activity">
    <reaction evidence="1">
        <text>2-phosphoglycolate + H2O = glycolate + phosphate</text>
        <dbReference type="Rhea" id="RHEA:14369"/>
        <dbReference type="ChEBI" id="CHEBI:15377"/>
        <dbReference type="ChEBI" id="CHEBI:29805"/>
        <dbReference type="ChEBI" id="CHEBI:43474"/>
        <dbReference type="ChEBI" id="CHEBI:58033"/>
        <dbReference type="EC" id="3.1.3.18"/>
    </reaction>
</comment>
<dbReference type="InterPro" id="IPR006439">
    <property type="entry name" value="HAD-SF_hydro_IA"/>
</dbReference>
<dbReference type="PATRIC" id="fig|1339315.3.peg.1520"/>
<dbReference type="RefSeq" id="WP_022347314.1">
    <property type="nucleotide sequence ID" value="NZ_JGCY01000237.1"/>
</dbReference>
<dbReference type="InterPro" id="IPR036412">
    <property type="entry name" value="HAD-like_sf"/>
</dbReference>
<evidence type="ECO:0000256" key="3">
    <source>
        <dbReference type="ARBA" id="ARBA00006171"/>
    </source>
</evidence>
<dbReference type="NCBIfam" id="TIGR01549">
    <property type="entry name" value="HAD-SF-IA-v1"/>
    <property type="match status" value="1"/>
</dbReference>
<dbReference type="Pfam" id="PF13419">
    <property type="entry name" value="HAD_2"/>
    <property type="match status" value="1"/>
</dbReference>